<organism evidence="2 3">
    <name type="scientific">Spinacia oleracea</name>
    <name type="common">Spinach</name>
    <dbReference type="NCBI Taxonomy" id="3562"/>
    <lineage>
        <taxon>Eukaryota</taxon>
        <taxon>Viridiplantae</taxon>
        <taxon>Streptophyta</taxon>
        <taxon>Embryophyta</taxon>
        <taxon>Tracheophyta</taxon>
        <taxon>Spermatophyta</taxon>
        <taxon>Magnoliopsida</taxon>
        <taxon>eudicotyledons</taxon>
        <taxon>Gunneridae</taxon>
        <taxon>Pentapetalae</taxon>
        <taxon>Caryophyllales</taxon>
        <taxon>Chenopodiaceae</taxon>
        <taxon>Chenopodioideae</taxon>
        <taxon>Anserineae</taxon>
        <taxon>Spinacia</taxon>
    </lineage>
</organism>
<dbReference type="AlphaFoldDB" id="A0A9R0K1W9"/>
<dbReference type="InterPro" id="IPR000073">
    <property type="entry name" value="AB_hydrolase_1"/>
</dbReference>
<name>A0A9R0K1W9_SPIOL</name>
<dbReference type="PANTHER" id="PTHR43139:SF25">
    <property type="entry name" value="ALPHA_BETA-HYDROLASES SUPERFAMILY PROTEIN"/>
    <property type="match status" value="1"/>
</dbReference>
<dbReference type="RefSeq" id="XP_021854550.1">
    <property type="nucleotide sequence ID" value="XM_021998858.2"/>
</dbReference>
<evidence type="ECO:0000259" key="1">
    <source>
        <dbReference type="Pfam" id="PF00561"/>
    </source>
</evidence>
<keyword evidence="2" id="KW-1185">Reference proteome</keyword>
<evidence type="ECO:0000313" key="2">
    <source>
        <dbReference type="Proteomes" id="UP000813463"/>
    </source>
</evidence>
<dbReference type="OrthoDB" id="6431331at2759"/>
<dbReference type="SUPFAM" id="SSF53474">
    <property type="entry name" value="alpha/beta-Hydrolases"/>
    <property type="match status" value="1"/>
</dbReference>
<dbReference type="Proteomes" id="UP000813463">
    <property type="component" value="Chromosome 3"/>
</dbReference>
<feature type="domain" description="AB hydrolase-1" evidence="1">
    <location>
        <begin position="51"/>
        <end position="288"/>
    </location>
</feature>
<dbReference type="PRINTS" id="PR00111">
    <property type="entry name" value="ABHYDROLASE"/>
</dbReference>
<dbReference type="Gene3D" id="3.40.50.1820">
    <property type="entry name" value="alpha/beta hydrolase"/>
    <property type="match status" value="1"/>
</dbReference>
<reference evidence="2" key="1">
    <citation type="journal article" date="2021" name="Nat. Commun.">
        <title>Genomic analyses provide insights into spinach domestication and the genetic basis of agronomic traits.</title>
        <authorList>
            <person name="Cai X."/>
            <person name="Sun X."/>
            <person name="Xu C."/>
            <person name="Sun H."/>
            <person name="Wang X."/>
            <person name="Ge C."/>
            <person name="Zhang Z."/>
            <person name="Wang Q."/>
            <person name="Fei Z."/>
            <person name="Jiao C."/>
            <person name="Wang Q."/>
        </authorList>
    </citation>
    <scope>NUCLEOTIDE SEQUENCE [LARGE SCALE GENOMIC DNA]</scope>
    <source>
        <strain evidence="2">cv. Varoflay</strain>
    </source>
</reference>
<sequence>MGKCFSFTSTRDSCYKYSFENAGLKSSTTNLEEGTTTIHCWSPKKHNQNKPTLVLLHGLGANAMWQWDYFISPLIPKFNVYVPDLLFFGESYTTRPERAESFQAQCVMRMMIEGFGVRKMSVCGVSYGGFVGYSMAVQFPDCVEKLVIISSGICLEEKDMDQGMFKVNSIDDAAAILLPQTPKKLKELVHLSFYKPTTNLIPSCFLSDFIQVMCTENREERKQLVVALHKDRKLANLPKINQTTLIIWGEQDQVFPVELAHRLKRHIGESAQLVIVKKAGHALNLEKPKVLYKTMKDFLFNPVTKSESNGN</sequence>
<proteinExistence type="predicted"/>
<protein>
    <recommendedName>
        <fullName evidence="1">AB hydrolase-1 domain-containing protein</fullName>
    </recommendedName>
</protein>
<dbReference type="GeneID" id="110793920"/>
<reference evidence="3" key="2">
    <citation type="submission" date="2025-08" db="UniProtKB">
        <authorList>
            <consortium name="RefSeq"/>
        </authorList>
    </citation>
    <scope>IDENTIFICATION</scope>
    <source>
        <tissue evidence="3">Leaf</tissue>
    </source>
</reference>
<evidence type="ECO:0000313" key="3">
    <source>
        <dbReference type="RefSeq" id="XP_021854550.1"/>
    </source>
</evidence>
<dbReference type="InterPro" id="IPR029058">
    <property type="entry name" value="AB_hydrolase_fold"/>
</dbReference>
<dbReference type="InterPro" id="IPR052370">
    <property type="entry name" value="Meta-cleavage_hydrolase"/>
</dbReference>
<accession>A0A9R0K1W9</accession>
<dbReference type="PANTHER" id="PTHR43139">
    <property type="entry name" value="SI:DKEY-122A22.2"/>
    <property type="match status" value="1"/>
</dbReference>
<dbReference type="Pfam" id="PF00561">
    <property type="entry name" value="Abhydrolase_1"/>
    <property type="match status" value="1"/>
</dbReference>
<dbReference type="KEGG" id="soe:110793920"/>
<gene>
    <name evidence="3" type="primary">LOC110793920</name>
</gene>